<dbReference type="RefSeq" id="WP_135176861.1">
    <property type="nucleotide sequence ID" value="NZ_SPQT01000018.1"/>
</dbReference>
<dbReference type="Proteomes" id="UP000297966">
    <property type="component" value="Unassembled WGS sequence"/>
</dbReference>
<organism evidence="3 4">
    <name type="scientific">Bradyrhizobium niftali</name>
    <dbReference type="NCBI Taxonomy" id="2560055"/>
    <lineage>
        <taxon>Bacteria</taxon>
        <taxon>Pseudomonadati</taxon>
        <taxon>Pseudomonadota</taxon>
        <taxon>Alphaproteobacteria</taxon>
        <taxon>Hyphomicrobiales</taxon>
        <taxon>Nitrobacteraceae</taxon>
        <taxon>Bradyrhizobium</taxon>
    </lineage>
</organism>
<gene>
    <name evidence="3" type="ORF">E4K65_27990</name>
</gene>
<evidence type="ECO:0000313" key="4">
    <source>
        <dbReference type="Proteomes" id="UP000297966"/>
    </source>
</evidence>
<evidence type="ECO:0000313" key="3">
    <source>
        <dbReference type="EMBL" id="TFV44520.1"/>
    </source>
</evidence>
<dbReference type="OrthoDB" id="8227073at2"/>
<dbReference type="AlphaFoldDB" id="A0A4Y9LLR2"/>
<evidence type="ECO:0000256" key="1">
    <source>
        <dbReference type="SAM" id="MobiDB-lite"/>
    </source>
</evidence>
<feature type="signal peptide" evidence="2">
    <location>
        <begin position="1"/>
        <end position="21"/>
    </location>
</feature>
<comment type="caution">
    <text evidence="3">The sequence shown here is derived from an EMBL/GenBank/DDBJ whole genome shotgun (WGS) entry which is preliminary data.</text>
</comment>
<reference evidence="3 4" key="1">
    <citation type="submission" date="2019-03" db="EMBL/GenBank/DDBJ databases">
        <title>Bradyrhizobium diversity isolated from nodules of Chamaecrista fasciculata.</title>
        <authorList>
            <person name="Klepa M.S."/>
            <person name="Urquiaga M.O."/>
            <person name="Hungria M."/>
            <person name="Delamuta J.R."/>
        </authorList>
    </citation>
    <scope>NUCLEOTIDE SEQUENCE [LARGE SCALE GENOMIC DNA]</scope>
    <source>
        <strain evidence="3 4">CNPSo 3448</strain>
    </source>
</reference>
<keyword evidence="2" id="KW-0732">Signal</keyword>
<dbReference type="SUPFAM" id="SSF52096">
    <property type="entry name" value="ClpP/crotonase"/>
    <property type="match status" value="1"/>
</dbReference>
<feature type="region of interest" description="Disordered" evidence="1">
    <location>
        <begin position="152"/>
        <end position="175"/>
    </location>
</feature>
<name>A0A4Y9LLR2_9BRAD</name>
<dbReference type="InterPro" id="IPR029045">
    <property type="entry name" value="ClpP/crotonase-like_dom_sf"/>
</dbReference>
<sequence>MRACLIAAVVAAALTVTPASATVIISGDPGGKMQDYTAHFRQVRDSGEPVVIAGTCVSACTMVLGLVPSDRICATPNAVLGFHAAWTFDDSGRRVVSASGTQDLMSTYPAPVRAWITRRGGLTPKMMYLRGRDLAAVVAPCNSSRTASASRAKRFGGVHQADGTNAPRASFGSAE</sequence>
<feature type="chain" id="PRO_5021419683" evidence="2">
    <location>
        <begin position="22"/>
        <end position="175"/>
    </location>
</feature>
<keyword evidence="4" id="KW-1185">Reference proteome</keyword>
<protein>
    <submittedName>
        <fullName evidence="3">Uncharacterized protein</fullName>
    </submittedName>
</protein>
<accession>A0A4Y9LLR2</accession>
<proteinExistence type="predicted"/>
<dbReference type="EMBL" id="SPQT01000018">
    <property type="protein sequence ID" value="TFV44520.1"/>
    <property type="molecule type" value="Genomic_DNA"/>
</dbReference>
<evidence type="ECO:0000256" key="2">
    <source>
        <dbReference type="SAM" id="SignalP"/>
    </source>
</evidence>